<dbReference type="Proteomes" id="UP000266841">
    <property type="component" value="Unassembled WGS sequence"/>
</dbReference>
<dbReference type="AlphaFoldDB" id="K0T9X0"/>
<evidence type="ECO:0000313" key="2">
    <source>
        <dbReference type="Proteomes" id="UP000266841"/>
    </source>
</evidence>
<organism evidence="1 2">
    <name type="scientific">Thalassiosira oceanica</name>
    <name type="common">Marine diatom</name>
    <dbReference type="NCBI Taxonomy" id="159749"/>
    <lineage>
        <taxon>Eukaryota</taxon>
        <taxon>Sar</taxon>
        <taxon>Stramenopiles</taxon>
        <taxon>Ochrophyta</taxon>
        <taxon>Bacillariophyta</taxon>
        <taxon>Coscinodiscophyceae</taxon>
        <taxon>Thalassiosirophycidae</taxon>
        <taxon>Thalassiosirales</taxon>
        <taxon>Thalassiosiraceae</taxon>
        <taxon>Thalassiosira</taxon>
    </lineage>
</organism>
<name>K0T9X0_THAOC</name>
<keyword evidence="2" id="KW-1185">Reference proteome</keyword>
<dbReference type="EMBL" id="AGNL01008938">
    <property type="protein sequence ID" value="EJK70176.1"/>
    <property type="molecule type" value="Genomic_DNA"/>
</dbReference>
<reference evidence="1 2" key="1">
    <citation type="journal article" date="2012" name="Genome Biol.">
        <title>Genome and low-iron response of an oceanic diatom adapted to chronic iron limitation.</title>
        <authorList>
            <person name="Lommer M."/>
            <person name="Specht M."/>
            <person name="Roy A.S."/>
            <person name="Kraemer L."/>
            <person name="Andreson R."/>
            <person name="Gutowska M.A."/>
            <person name="Wolf J."/>
            <person name="Bergner S.V."/>
            <person name="Schilhabel M.B."/>
            <person name="Klostermeier U.C."/>
            <person name="Beiko R.G."/>
            <person name="Rosenstiel P."/>
            <person name="Hippler M."/>
            <person name="Laroche J."/>
        </authorList>
    </citation>
    <scope>NUCLEOTIDE SEQUENCE [LARGE SCALE GENOMIC DNA]</scope>
    <source>
        <strain evidence="1 2">CCMP1005</strain>
    </source>
</reference>
<comment type="caution">
    <text evidence="1">The sequence shown here is derived from an EMBL/GenBank/DDBJ whole genome shotgun (WGS) entry which is preliminary data.</text>
</comment>
<accession>K0T9X0</accession>
<evidence type="ECO:0000313" key="1">
    <source>
        <dbReference type="EMBL" id="EJK70176.1"/>
    </source>
</evidence>
<gene>
    <name evidence="1" type="ORF">THAOC_08487</name>
</gene>
<protein>
    <submittedName>
        <fullName evidence="1">Uncharacterized protein</fullName>
    </submittedName>
</protein>
<sequence>MLIVSSGTGHPEWERKLAFPRSRAVSSSHRHRLTVFRARCLLGIEDRFVDHRFVSFVAILTSLRDKKGIRRGICHQASFRILLHRVDVTGIDRKCCNIFAAGRGHRQLNDPLEGSRGEVVVVKGQGGSIIVFNSPASDSSAEISNLVVACDALSPALAVENAMVDDVEMRHTAEIVKREKVYTMLVMVAHQAVSTSRPDRISQAPNSRAS</sequence>
<proteinExistence type="predicted"/>